<evidence type="ECO:0000313" key="2">
    <source>
        <dbReference type="Proteomes" id="UP000623467"/>
    </source>
</evidence>
<dbReference type="OrthoDB" id="3062009at2759"/>
<reference evidence="1" key="1">
    <citation type="submission" date="2020-05" db="EMBL/GenBank/DDBJ databases">
        <title>Mycena genomes resolve the evolution of fungal bioluminescence.</title>
        <authorList>
            <person name="Tsai I.J."/>
        </authorList>
    </citation>
    <scope>NUCLEOTIDE SEQUENCE</scope>
    <source>
        <strain evidence="1">160909Yilan</strain>
    </source>
</reference>
<sequence>MAILRSTPRQPELIPILCAIANFDLESSAVDQLLGLEEGETQLLLRGLHSLLAIPSDHRDKGTISVYHASFLDFLDDDSRSRDFYVGPNRREWPACAGGSRRPYLHLIPFLASLPPSAELCPLIARMEPDCIFALDHDNLGDILSWLQRIPTVPPDLIELWEDYVYMASMKRDTWLVKRIESLSPEFCQVLVTKEVLFYHGFRGVCSLLDMTWDELRTTICSVRPDTASDEPGLSGQAQHILHALISVDVQRTTCRDIALKCIRRMAKGCVDNDDMGGE</sequence>
<proteinExistence type="predicted"/>
<dbReference type="Proteomes" id="UP000623467">
    <property type="component" value="Unassembled WGS sequence"/>
</dbReference>
<organism evidence="1 2">
    <name type="scientific">Mycena sanguinolenta</name>
    <dbReference type="NCBI Taxonomy" id="230812"/>
    <lineage>
        <taxon>Eukaryota</taxon>
        <taxon>Fungi</taxon>
        <taxon>Dikarya</taxon>
        <taxon>Basidiomycota</taxon>
        <taxon>Agaricomycotina</taxon>
        <taxon>Agaricomycetes</taxon>
        <taxon>Agaricomycetidae</taxon>
        <taxon>Agaricales</taxon>
        <taxon>Marasmiineae</taxon>
        <taxon>Mycenaceae</taxon>
        <taxon>Mycena</taxon>
    </lineage>
</organism>
<protein>
    <submittedName>
        <fullName evidence="1">NACHT domain-containing protein</fullName>
    </submittedName>
</protein>
<keyword evidence="2" id="KW-1185">Reference proteome</keyword>
<dbReference type="AlphaFoldDB" id="A0A8H6Z835"/>
<comment type="caution">
    <text evidence="1">The sequence shown here is derived from an EMBL/GenBank/DDBJ whole genome shotgun (WGS) entry which is preliminary data.</text>
</comment>
<name>A0A8H6Z835_9AGAR</name>
<gene>
    <name evidence="1" type="ORF">MSAN_00478700</name>
</gene>
<evidence type="ECO:0000313" key="1">
    <source>
        <dbReference type="EMBL" id="KAF7372734.1"/>
    </source>
</evidence>
<dbReference type="EMBL" id="JACAZH010000003">
    <property type="protein sequence ID" value="KAF7372734.1"/>
    <property type="molecule type" value="Genomic_DNA"/>
</dbReference>
<accession>A0A8H6Z835</accession>